<dbReference type="Pfam" id="PF02463">
    <property type="entry name" value="SMC_N"/>
    <property type="match status" value="1"/>
</dbReference>
<evidence type="ECO:0000256" key="6">
    <source>
        <dbReference type="ARBA" id="ARBA00022840"/>
    </source>
</evidence>
<keyword evidence="7" id="KW-0234">DNA repair</keyword>
<accession>A0A2P6AUF4</accession>
<comment type="similarity">
    <text evidence="2">Belongs to the RecN family.</text>
</comment>
<dbReference type="AlphaFoldDB" id="A0A2P6AUF4"/>
<gene>
    <name evidence="12" type="ORF">C5O18_02110</name>
</gene>
<evidence type="ECO:0000256" key="3">
    <source>
        <dbReference type="ARBA" id="ARBA00021315"/>
    </source>
</evidence>
<dbReference type="GO" id="GO:0009432">
    <property type="term" value="P:SOS response"/>
    <property type="evidence" value="ECO:0007669"/>
    <property type="project" value="UniProtKB-ARBA"/>
</dbReference>
<dbReference type="SUPFAM" id="SSF52540">
    <property type="entry name" value="P-loop containing nucleoside triphosphate hydrolases"/>
    <property type="match status" value="1"/>
</dbReference>
<dbReference type="FunFam" id="3.40.50.300:FF:000356">
    <property type="entry name" value="DNA repair protein RecN"/>
    <property type="match status" value="1"/>
</dbReference>
<keyword evidence="9" id="KW-0175">Coiled coil</keyword>
<dbReference type="GO" id="GO:0006281">
    <property type="term" value="P:DNA repair"/>
    <property type="evidence" value="ECO:0007669"/>
    <property type="project" value="UniProtKB-KW"/>
</dbReference>
<comment type="function">
    <text evidence="1">May be involved in recombinational repair of damaged DNA.</text>
</comment>
<dbReference type="EMBL" id="PTQZ01000022">
    <property type="protein sequence ID" value="PQA50021.1"/>
    <property type="molecule type" value="Genomic_DNA"/>
</dbReference>
<dbReference type="InterPro" id="IPR003395">
    <property type="entry name" value="RecF/RecN/SMC_N"/>
</dbReference>
<evidence type="ECO:0000256" key="2">
    <source>
        <dbReference type="ARBA" id="ARBA00009441"/>
    </source>
</evidence>
<dbReference type="InterPro" id="IPR027417">
    <property type="entry name" value="P-loop_NTPase"/>
</dbReference>
<dbReference type="NCBIfam" id="NF008121">
    <property type="entry name" value="PRK10869.1"/>
    <property type="match status" value="1"/>
</dbReference>
<feature type="region of interest" description="Disordered" evidence="10">
    <location>
        <begin position="1"/>
        <end position="44"/>
    </location>
</feature>
<keyword evidence="6" id="KW-0067">ATP-binding</keyword>
<dbReference type="PANTHER" id="PTHR11059:SF0">
    <property type="entry name" value="DNA REPAIR PROTEIN RECN"/>
    <property type="match status" value="1"/>
</dbReference>
<evidence type="ECO:0000256" key="5">
    <source>
        <dbReference type="ARBA" id="ARBA00022763"/>
    </source>
</evidence>
<name>A0A2P6AUF4_9GAMM</name>
<dbReference type="GO" id="GO:0043590">
    <property type="term" value="C:bacterial nucleoid"/>
    <property type="evidence" value="ECO:0007669"/>
    <property type="project" value="TreeGrafter"/>
</dbReference>
<proteinExistence type="inferred from homology"/>
<keyword evidence="5" id="KW-0227">DNA damage</keyword>
<protein>
    <recommendedName>
        <fullName evidence="3">DNA repair protein RecN</fullName>
    </recommendedName>
    <alternativeName>
        <fullName evidence="8">Recombination protein N</fullName>
    </alternativeName>
</protein>
<dbReference type="PIRSF" id="PIRSF003128">
    <property type="entry name" value="RecN"/>
    <property type="match status" value="1"/>
</dbReference>
<organism evidence="12 13">
    <name type="scientific">Amnimonas aquatica</name>
    <dbReference type="NCBI Taxonomy" id="2094561"/>
    <lineage>
        <taxon>Bacteria</taxon>
        <taxon>Pseudomonadati</taxon>
        <taxon>Pseudomonadota</taxon>
        <taxon>Gammaproteobacteria</taxon>
        <taxon>Moraxellales</taxon>
        <taxon>Moraxellaceae</taxon>
        <taxon>Amnimonas</taxon>
    </lineage>
</organism>
<dbReference type="InterPro" id="IPR004604">
    <property type="entry name" value="DNA_recomb/repair_RecN"/>
</dbReference>
<evidence type="ECO:0000259" key="11">
    <source>
        <dbReference type="Pfam" id="PF02463"/>
    </source>
</evidence>
<evidence type="ECO:0000256" key="8">
    <source>
        <dbReference type="ARBA" id="ARBA00033408"/>
    </source>
</evidence>
<dbReference type="FunFam" id="3.40.50.300:FF:000319">
    <property type="entry name" value="DNA repair protein RecN"/>
    <property type="match status" value="1"/>
</dbReference>
<dbReference type="PANTHER" id="PTHR11059">
    <property type="entry name" value="DNA REPAIR PROTEIN RECN"/>
    <property type="match status" value="1"/>
</dbReference>
<evidence type="ECO:0000256" key="1">
    <source>
        <dbReference type="ARBA" id="ARBA00003618"/>
    </source>
</evidence>
<dbReference type="Gene3D" id="3.40.50.300">
    <property type="entry name" value="P-loop containing nucleotide triphosphate hydrolases"/>
    <property type="match status" value="2"/>
</dbReference>
<dbReference type="GO" id="GO:0006310">
    <property type="term" value="P:DNA recombination"/>
    <property type="evidence" value="ECO:0007669"/>
    <property type="project" value="InterPro"/>
</dbReference>
<sequence length="615" mass="66867">MESPRPDVATAPAHFKGTPHIGRKRRRGNDAGDDSRGGSSRTIIAAQPPIVATPPRHDAARKPAMLNLLKISQFAIVENLELEFSAGFTVITGETGAGKSILMDALGLCLGDRADGSVVRAGAERADVSALFIVGHLPDAMAWLRERELDEGDECTLRRTFSRDGRSRAYINGRPANLGDLRDIGERLIDIHSQHEHQTLLRKDSHRLMLDSYAGLRDEAVATALSYQHWQSAARRLHEAETAGAAQSARLEIVEHLLAELEQLGLQPGEYEGIEQRHDTLAHIGSLQQDGELALSLMNEGDGETAARSLQRALRALEAHAHRAPALAGTVELLRGALIQIEEAAPGLRHFLDDLEASPGELATLEQRLGQCHQLARKHRVAPADLTAVAAQLQQERDALRESRDLEQLTREAATTEQQYRQLAGALRTRRQEAAGRFCDDIRAFLQGLGMGNARLELSLSARPQPAAHGLDDIELLFSANPGQPLRPLGKVASGGELSRLSLAIQVVHARHSPVPVMVFDEVDVGIGGGIAEVVGRLLRALGEHAQVFSITHQPQVAARGHHHLRVEKRVRDGSTHSGVATLSRQERVEEIARMSGGLTITPETLRHAETLLAE</sequence>
<evidence type="ECO:0000313" key="13">
    <source>
        <dbReference type="Proteomes" id="UP000243900"/>
    </source>
</evidence>
<feature type="domain" description="RecF/RecN/SMC N-terminal" evidence="11">
    <location>
        <begin position="66"/>
        <end position="569"/>
    </location>
</feature>
<dbReference type="NCBIfam" id="TIGR00634">
    <property type="entry name" value="recN"/>
    <property type="match status" value="1"/>
</dbReference>
<reference evidence="13" key="1">
    <citation type="submission" date="2018-02" db="EMBL/GenBank/DDBJ databases">
        <title>Genome sequencing of Solimonas sp. HR-BB.</title>
        <authorList>
            <person name="Lee Y."/>
            <person name="Jeon C.O."/>
        </authorList>
    </citation>
    <scope>NUCLEOTIDE SEQUENCE [LARGE SCALE GENOMIC DNA]</scope>
    <source>
        <strain evidence="13">HR-E</strain>
    </source>
</reference>
<keyword evidence="13" id="KW-1185">Reference proteome</keyword>
<evidence type="ECO:0000256" key="7">
    <source>
        <dbReference type="ARBA" id="ARBA00023204"/>
    </source>
</evidence>
<dbReference type="Proteomes" id="UP000243900">
    <property type="component" value="Unassembled WGS sequence"/>
</dbReference>
<comment type="caution">
    <text evidence="12">The sequence shown here is derived from an EMBL/GenBank/DDBJ whole genome shotgun (WGS) entry which is preliminary data.</text>
</comment>
<evidence type="ECO:0000256" key="4">
    <source>
        <dbReference type="ARBA" id="ARBA00022741"/>
    </source>
</evidence>
<evidence type="ECO:0000256" key="10">
    <source>
        <dbReference type="SAM" id="MobiDB-lite"/>
    </source>
</evidence>
<dbReference type="GO" id="GO:0005524">
    <property type="term" value="F:ATP binding"/>
    <property type="evidence" value="ECO:0007669"/>
    <property type="project" value="UniProtKB-KW"/>
</dbReference>
<evidence type="ECO:0000256" key="9">
    <source>
        <dbReference type="SAM" id="Coils"/>
    </source>
</evidence>
<dbReference type="CDD" id="cd03241">
    <property type="entry name" value="ABC_RecN"/>
    <property type="match status" value="2"/>
</dbReference>
<feature type="coiled-coil region" evidence="9">
    <location>
        <begin position="390"/>
        <end position="426"/>
    </location>
</feature>
<keyword evidence="4" id="KW-0547">Nucleotide-binding</keyword>
<evidence type="ECO:0000313" key="12">
    <source>
        <dbReference type="EMBL" id="PQA50021.1"/>
    </source>
</evidence>